<gene>
    <name evidence="2" type="ORF">H9Q79_16660</name>
</gene>
<dbReference type="InterPro" id="IPR036278">
    <property type="entry name" value="Sialidase_sf"/>
</dbReference>
<dbReference type="Pfam" id="PF13088">
    <property type="entry name" value="BNR_2"/>
    <property type="match status" value="1"/>
</dbReference>
<dbReference type="InterPro" id="IPR011040">
    <property type="entry name" value="Sialidase"/>
</dbReference>
<name>A0A7G9GCE0_9FIRM</name>
<dbReference type="CDD" id="cd15482">
    <property type="entry name" value="Sialidase_non-viral"/>
    <property type="match status" value="1"/>
</dbReference>
<dbReference type="AlphaFoldDB" id="A0A7G9GCE0"/>
<dbReference type="Proteomes" id="UP000515860">
    <property type="component" value="Chromosome"/>
</dbReference>
<accession>A0A7G9GCE0</accession>
<reference evidence="2 3" key="1">
    <citation type="submission" date="2020-08" db="EMBL/GenBank/DDBJ databases">
        <authorList>
            <person name="Liu C."/>
            <person name="Sun Q."/>
        </authorList>
    </citation>
    <scope>NUCLEOTIDE SEQUENCE [LARGE SCALE GENOMIC DNA]</scope>
    <source>
        <strain evidence="2 3">NSJ-29</strain>
    </source>
</reference>
<dbReference type="PANTHER" id="PTHR43752">
    <property type="entry name" value="BNR/ASP-BOX REPEAT FAMILY PROTEIN"/>
    <property type="match status" value="1"/>
</dbReference>
<evidence type="ECO:0000313" key="2">
    <source>
        <dbReference type="EMBL" id="QNM08472.1"/>
    </source>
</evidence>
<dbReference type="Gene3D" id="2.120.10.10">
    <property type="match status" value="1"/>
</dbReference>
<proteinExistence type="predicted"/>
<dbReference type="RefSeq" id="WP_118646331.1">
    <property type="nucleotide sequence ID" value="NZ_CP060635.1"/>
</dbReference>
<protein>
    <submittedName>
        <fullName evidence="2">Exo-alpha-sialidase</fullName>
    </submittedName>
</protein>
<dbReference type="SUPFAM" id="SSF50939">
    <property type="entry name" value="Sialidases"/>
    <property type="match status" value="1"/>
</dbReference>
<feature type="domain" description="Sialidase" evidence="1">
    <location>
        <begin position="121"/>
        <end position="277"/>
    </location>
</feature>
<sequence length="372" mass="41245">MRVSECSIIYENPLPQLKARKAYFPNLCLLDGGELAAAFAIGQAMESVDQTSYLARSNDGGRTWSEPIRMFSGQVSAERERVPVSDVAKITRVGDGRLIVLGYRFRREDPDCPLGNPETGGLLEDEVFWAESRDSGVSWSEPSVIPTAWNGHTEASAPVTVLKDGDWVTPITGFPGWDGRLAGVNCGRLLRSSDQGKSWQDETVCMDFPGHTVLCYEQRLCQLEASGDLVVIAWNEDTAVGRRMTNHYTVSHDNGKTFSEPRDTGIMGQASSVCALGGNELLSLHACRRDTERPGIYGCRVLLEHGEWKTEEKKLLWEPGVPVVKNDKFADVFAYLKFGQPSAVRLSEKELLMTHWFEENGEAKIAATRIEL</sequence>
<evidence type="ECO:0000313" key="3">
    <source>
        <dbReference type="Proteomes" id="UP000515860"/>
    </source>
</evidence>
<evidence type="ECO:0000259" key="1">
    <source>
        <dbReference type="Pfam" id="PF13088"/>
    </source>
</evidence>
<organism evidence="2 3">
    <name type="scientific">Wansuia hejianensis</name>
    <dbReference type="NCBI Taxonomy" id="2763667"/>
    <lineage>
        <taxon>Bacteria</taxon>
        <taxon>Bacillati</taxon>
        <taxon>Bacillota</taxon>
        <taxon>Clostridia</taxon>
        <taxon>Lachnospirales</taxon>
        <taxon>Lachnospiraceae</taxon>
        <taxon>Wansuia</taxon>
    </lineage>
</organism>
<dbReference type="KEGG" id="whj:H9Q79_16660"/>
<dbReference type="PANTHER" id="PTHR43752:SF2">
    <property type="entry name" value="BNR_ASP-BOX REPEAT FAMILY PROTEIN"/>
    <property type="match status" value="1"/>
</dbReference>
<keyword evidence="3" id="KW-1185">Reference proteome</keyword>
<dbReference type="EMBL" id="CP060635">
    <property type="protein sequence ID" value="QNM08472.1"/>
    <property type="molecule type" value="Genomic_DNA"/>
</dbReference>